<proteinExistence type="predicted"/>
<evidence type="ECO:0000313" key="2">
    <source>
        <dbReference type="Proteomes" id="UP000249057"/>
    </source>
</evidence>
<protein>
    <submittedName>
        <fullName evidence="1">OTU-like cysteine protease</fullName>
    </submittedName>
</protein>
<name>A0ACD1G9Y2_9EURO</name>
<reference evidence="1" key="1">
    <citation type="submission" date="2018-02" db="EMBL/GenBank/DDBJ databases">
        <title>The genomes of Aspergillus section Nigri reveals drivers in fungal speciation.</title>
        <authorList>
            <consortium name="DOE Joint Genome Institute"/>
            <person name="Vesth T.C."/>
            <person name="Nybo J."/>
            <person name="Theobald S."/>
            <person name="Brandl J."/>
            <person name="Frisvad J.C."/>
            <person name="Nielsen K.F."/>
            <person name="Lyhne E.K."/>
            <person name="Kogle M.E."/>
            <person name="Kuo A."/>
            <person name="Riley R."/>
            <person name="Clum A."/>
            <person name="Nolan M."/>
            <person name="Lipzen A."/>
            <person name="Salamov A."/>
            <person name="Henrissat B."/>
            <person name="Wiebenga A."/>
            <person name="De vries R.P."/>
            <person name="Grigoriev I.V."/>
            <person name="Mortensen U.H."/>
            <person name="Andersen M.R."/>
            <person name="Baker S.E."/>
        </authorList>
    </citation>
    <scope>NUCLEOTIDE SEQUENCE</scope>
    <source>
        <strain evidence="1">CBS 621.78</strain>
    </source>
</reference>
<gene>
    <name evidence="1" type="ORF">BO95DRAFT_431568</name>
</gene>
<evidence type="ECO:0000313" key="1">
    <source>
        <dbReference type="EMBL" id="RAH46022.1"/>
    </source>
</evidence>
<dbReference type="EMBL" id="KZ825340">
    <property type="protein sequence ID" value="RAH46022.1"/>
    <property type="molecule type" value="Genomic_DNA"/>
</dbReference>
<accession>A0ACD1G9Y2</accession>
<keyword evidence="2" id="KW-1185">Reference proteome</keyword>
<organism evidence="1 2">
    <name type="scientific">Aspergillus brunneoviolaceus CBS 621.78</name>
    <dbReference type="NCBI Taxonomy" id="1450534"/>
    <lineage>
        <taxon>Eukaryota</taxon>
        <taxon>Fungi</taxon>
        <taxon>Dikarya</taxon>
        <taxon>Ascomycota</taxon>
        <taxon>Pezizomycotina</taxon>
        <taxon>Eurotiomycetes</taxon>
        <taxon>Eurotiomycetidae</taxon>
        <taxon>Eurotiales</taxon>
        <taxon>Aspergillaceae</taxon>
        <taxon>Aspergillus</taxon>
        <taxon>Aspergillus subgen. Circumdati</taxon>
    </lineage>
</organism>
<dbReference type="Proteomes" id="UP000249057">
    <property type="component" value="Unassembled WGS sequence"/>
</dbReference>
<sequence>MEELQARHRKEQKDLQAKITQKKKSATKKTRKGINDECDRLQRELTERQQAQIAELSGEPVDGGLEDLSLNDSKSDDHGDEVTSKDDVNNSADDPSASTTTTTTTSTPPSSNSSSTTATTTADTPQPSGGPRPKKPNRQKARLARRAAEQAAQSAIAAEEAANQTDHRGNEKEVMDAVFKRLQLKEIEINPDGHCLYSAIASQLDEMGLGLRPDPKRMVLQAPTQSRVETVTFPKHDGYRAIRAVAADFIAEHKDDFEAFMEEPLDQYTRKIKLTAEWGGQLELQALARAYGVEINVIQGDGRIEKIEPRDVDGLDDEARSKRVIWLAYYRHTYGLGEHYNALSKQS</sequence>